<evidence type="ECO:0000256" key="1">
    <source>
        <dbReference type="SAM" id="Phobius"/>
    </source>
</evidence>
<keyword evidence="3" id="KW-1185">Reference proteome</keyword>
<keyword evidence="1" id="KW-1133">Transmembrane helix</keyword>
<dbReference type="Proteomes" id="UP001203665">
    <property type="component" value="Unassembled WGS sequence"/>
</dbReference>
<name>A0ABT0XGP9_9BACI</name>
<accession>A0ABT0XGP9</accession>
<evidence type="ECO:0000313" key="3">
    <source>
        <dbReference type="Proteomes" id="UP001203665"/>
    </source>
</evidence>
<sequence length="300" mass="34418">MNRDLESYVHDIVKQTDCTKEDYDDLYEELLDHVTMIRDEHIENGDSMKEANQKAMNRFGEEAIIGNELQHSMFPYRRELLYVLAVVGFLFTVGLYVHFLAAEQLTLPIELSIGVVSHSLILFFAMNTTYRVNRRRWLNTALILNLAVLVYNSYGPIHLFYDGQYLLPMLLIGVICLNIGIIFLTALTGPEVGRSVFIHLINIPIGLALSAKALFFGFGGMIFGASFYYVIGMGFPVYVWIILYMIQYKSLKKDRMKLVTISLCLSVFLVIYSVLSIYFVGLSIDSRIGHFLHDLFYERL</sequence>
<dbReference type="RefSeq" id="WP_251605318.1">
    <property type="nucleotide sequence ID" value="NZ_JAMQJY010000001.1"/>
</dbReference>
<keyword evidence="1" id="KW-0812">Transmembrane</keyword>
<comment type="caution">
    <text evidence="2">The sequence shown here is derived from an EMBL/GenBank/DDBJ whole genome shotgun (WGS) entry which is preliminary data.</text>
</comment>
<feature type="transmembrane region" description="Helical" evidence="1">
    <location>
        <begin position="80"/>
        <end position="99"/>
    </location>
</feature>
<gene>
    <name evidence="2" type="ORF">NDM98_05975</name>
</gene>
<proteinExistence type="predicted"/>
<feature type="transmembrane region" description="Helical" evidence="1">
    <location>
        <begin position="105"/>
        <end position="125"/>
    </location>
</feature>
<feature type="transmembrane region" description="Helical" evidence="1">
    <location>
        <begin position="137"/>
        <end position="154"/>
    </location>
</feature>
<feature type="transmembrane region" description="Helical" evidence="1">
    <location>
        <begin position="227"/>
        <end position="246"/>
    </location>
</feature>
<feature type="transmembrane region" description="Helical" evidence="1">
    <location>
        <begin position="200"/>
        <end position="221"/>
    </location>
</feature>
<reference evidence="2" key="1">
    <citation type="submission" date="2022-06" db="EMBL/GenBank/DDBJ databases">
        <title>Alkalicoccobacillus porphyridii sp. nov., isolated from a marine red alga, Porphyridium purpureum and reclassification of Shouchella plakortidis and Shouchella gibsonii as Alkalicoccobacillus plakortidis comb. nov. and Alkalicoccobacillus gibsonii comb. nov.</title>
        <authorList>
            <person name="Kim K.H."/>
            <person name="Lee J.K."/>
            <person name="Han D.M."/>
            <person name="Baek J.H."/>
            <person name="Jeon C.O."/>
        </authorList>
    </citation>
    <scope>NUCLEOTIDE SEQUENCE</scope>
    <source>
        <strain evidence="2">DSM 19153</strain>
    </source>
</reference>
<protein>
    <submittedName>
        <fullName evidence="2">Uncharacterized protein</fullName>
    </submittedName>
</protein>
<dbReference type="EMBL" id="JAMQJY010000001">
    <property type="protein sequence ID" value="MCM2675080.1"/>
    <property type="molecule type" value="Genomic_DNA"/>
</dbReference>
<feature type="transmembrane region" description="Helical" evidence="1">
    <location>
        <begin position="166"/>
        <end position="188"/>
    </location>
</feature>
<organism evidence="2 3">
    <name type="scientific">Alkalicoccobacillus plakortidis</name>
    <dbReference type="NCBI Taxonomy" id="444060"/>
    <lineage>
        <taxon>Bacteria</taxon>
        <taxon>Bacillati</taxon>
        <taxon>Bacillota</taxon>
        <taxon>Bacilli</taxon>
        <taxon>Bacillales</taxon>
        <taxon>Bacillaceae</taxon>
        <taxon>Alkalicoccobacillus</taxon>
    </lineage>
</organism>
<evidence type="ECO:0000313" key="2">
    <source>
        <dbReference type="EMBL" id="MCM2675080.1"/>
    </source>
</evidence>
<feature type="transmembrane region" description="Helical" evidence="1">
    <location>
        <begin position="258"/>
        <end position="280"/>
    </location>
</feature>
<keyword evidence="1" id="KW-0472">Membrane</keyword>